<dbReference type="AlphaFoldDB" id="A0A0W0SQH0"/>
<keyword evidence="6" id="KW-1003">Cell membrane</keyword>
<protein>
    <recommendedName>
        <fullName evidence="4">Nicotinamide riboside transporter PnuC</fullName>
    </recommendedName>
</protein>
<comment type="function">
    <text evidence="1">Required for nicotinamide riboside transport across the inner membrane.</text>
</comment>
<dbReference type="NCBIfam" id="TIGR01528">
    <property type="entry name" value="NMN_trans_PnuC"/>
    <property type="match status" value="1"/>
</dbReference>
<feature type="transmembrane region" description="Helical" evidence="10">
    <location>
        <begin position="86"/>
        <end position="105"/>
    </location>
</feature>
<evidence type="ECO:0000256" key="9">
    <source>
        <dbReference type="ARBA" id="ARBA00023136"/>
    </source>
</evidence>
<gene>
    <name evidence="11" type="ORF">Ldro_1983</name>
</gene>
<feature type="transmembrane region" description="Helical" evidence="10">
    <location>
        <begin position="155"/>
        <end position="176"/>
    </location>
</feature>
<feature type="transmembrane region" description="Helical" evidence="10">
    <location>
        <begin position="49"/>
        <end position="66"/>
    </location>
</feature>
<sequence length="193" mass="22576">MLLDILGTVTSLLSTYYFIRLDNKAWLMTLLATCFNSVLYWQNGIYADMLLELFYFLSTCYGWYLWKKPTEPLGNIRKLSKKQWTLLLIAIMGCFILFSILLTTFTPSNVVLLDALTTSLSLAAQWLMCHKALATWFFWLVTDSIYAYMYFQKQLPFHCLLMIVYMGMAIIGYLTWTKQKRIDQSFGLKLHQA</sequence>
<evidence type="ECO:0000256" key="3">
    <source>
        <dbReference type="ARBA" id="ARBA00006669"/>
    </source>
</evidence>
<keyword evidence="5" id="KW-0813">Transport</keyword>
<evidence type="ECO:0000256" key="7">
    <source>
        <dbReference type="ARBA" id="ARBA00022692"/>
    </source>
</evidence>
<dbReference type="Pfam" id="PF04973">
    <property type="entry name" value="NMN_transporter"/>
    <property type="match status" value="1"/>
</dbReference>
<dbReference type="PATRIC" id="fig|1212489.4.peg.2096"/>
<keyword evidence="9 10" id="KW-0472">Membrane</keyword>
<keyword evidence="8 10" id="KW-1133">Transmembrane helix</keyword>
<comment type="caution">
    <text evidence="11">The sequence shown here is derived from an EMBL/GenBank/DDBJ whole genome shotgun (WGS) entry which is preliminary data.</text>
</comment>
<comment type="similarity">
    <text evidence="3">Belongs to the nicotinamide ribonucleoside (NR) uptake permease (TC 4.B.1) family.</text>
</comment>
<evidence type="ECO:0000256" key="4">
    <source>
        <dbReference type="ARBA" id="ARBA00017522"/>
    </source>
</evidence>
<evidence type="ECO:0000256" key="6">
    <source>
        <dbReference type="ARBA" id="ARBA00022475"/>
    </source>
</evidence>
<evidence type="ECO:0000256" key="10">
    <source>
        <dbReference type="SAM" id="Phobius"/>
    </source>
</evidence>
<evidence type="ECO:0000256" key="8">
    <source>
        <dbReference type="ARBA" id="ARBA00022989"/>
    </source>
</evidence>
<dbReference type="GO" id="GO:0034257">
    <property type="term" value="F:nicotinamide riboside transmembrane transporter activity"/>
    <property type="evidence" value="ECO:0007669"/>
    <property type="project" value="InterPro"/>
</dbReference>
<dbReference type="STRING" id="1212489.Ldro_1983"/>
<keyword evidence="7 10" id="KW-0812">Transmembrane</keyword>
<dbReference type="PANTHER" id="PTHR36122:SF2">
    <property type="entry name" value="NICOTINAMIDE RIBOSIDE TRANSPORTER PNUC"/>
    <property type="match status" value="1"/>
</dbReference>
<evidence type="ECO:0000313" key="11">
    <source>
        <dbReference type="EMBL" id="KTC85658.1"/>
    </source>
</evidence>
<name>A0A0W0SQH0_9GAMM</name>
<dbReference type="EMBL" id="LNXY01000027">
    <property type="protein sequence ID" value="KTC85658.1"/>
    <property type="molecule type" value="Genomic_DNA"/>
</dbReference>
<dbReference type="GO" id="GO:0005886">
    <property type="term" value="C:plasma membrane"/>
    <property type="evidence" value="ECO:0007669"/>
    <property type="project" value="UniProtKB-SubCell"/>
</dbReference>
<evidence type="ECO:0000313" key="12">
    <source>
        <dbReference type="Proteomes" id="UP000054736"/>
    </source>
</evidence>
<evidence type="ECO:0000256" key="5">
    <source>
        <dbReference type="ARBA" id="ARBA00022448"/>
    </source>
</evidence>
<dbReference type="Proteomes" id="UP000054736">
    <property type="component" value="Unassembled WGS sequence"/>
</dbReference>
<dbReference type="RefSeq" id="WP_058496273.1">
    <property type="nucleotide sequence ID" value="NZ_CAAAIU010000005.1"/>
</dbReference>
<organism evidence="11 12">
    <name type="scientific">Legionella drozanskii LLAP-1</name>
    <dbReference type="NCBI Taxonomy" id="1212489"/>
    <lineage>
        <taxon>Bacteria</taxon>
        <taxon>Pseudomonadati</taxon>
        <taxon>Pseudomonadota</taxon>
        <taxon>Gammaproteobacteria</taxon>
        <taxon>Legionellales</taxon>
        <taxon>Legionellaceae</taxon>
        <taxon>Legionella</taxon>
    </lineage>
</organism>
<reference evidence="11 12" key="1">
    <citation type="submission" date="2015-11" db="EMBL/GenBank/DDBJ databases">
        <title>Genomic analysis of 38 Legionella species identifies large and diverse effector repertoires.</title>
        <authorList>
            <person name="Burstein D."/>
            <person name="Amaro F."/>
            <person name="Zusman T."/>
            <person name="Lifshitz Z."/>
            <person name="Cohen O."/>
            <person name="Gilbert J.A."/>
            <person name="Pupko T."/>
            <person name="Shuman H.A."/>
            <person name="Segal G."/>
        </authorList>
    </citation>
    <scope>NUCLEOTIDE SEQUENCE [LARGE SCALE GENOMIC DNA]</scope>
    <source>
        <strain evidence="11 12">ATCC 700990</strain>
    </source>
</reference>
<proteinExistence type="inferred from homology"/>
<accession>A0A0W0SQH0</accession>
<evidence type="ECO:0000256" key="2">
    <source>
        <dbReference type="ARBA" id="ARBA00004651"/>
    </source>
</evidence>
<dbReference type="OrthoDB" id="9791248at2"/>
<dbReference type="PANTHER" id="PTHR36122">
    <property type="entry name" value="NICOTINAMIDE RIBOSIDE TRANSPORTER PNUC"/>
    <property type="match status" value="1"/>
</dbReference>
<comment type="subcellular location">
    <subcellularLocation>
        <location evidence="2">Cell membrane</location>
        <topology evidence="2">Multi-pass membrane protein</topology>
    </subcellularLocation>
</comment>
<keyword evidence="12" id="KW-1185">Reference proteome</keyword>
<dbReference type="InterPro" id="IPR006419">
    <property type="entry name" value="NMN_transpt_PnuC"/>
</dbReference>
<evidence type="ECO:0000256" key="1">
    <source>
        <dbReference type="ARBA" id="ARBA00002672"/>
    </source>
</evidence>